<comment type="caution">
    <text evidence="3">The sequence shown here is derived from an EMBL/GenBank/DDBJ whole genome shotgun (WGS) entry which is preliminary data.</text>
</comment>
<evidence type="ECO:0000313" key="3">
    <source>
        <dbReference type="EMBL" id="PRP96736.1"/>
    </source>
</evidence>
<feature type="transmembrane region" description="Helical" evidence="1">
    <location>
        <begin position="168"/>
        <end position="189"/>
    </location>
</feature>
<protein>
    <submittedName>
        <fullName evidence="3">EamA-like transporter family protein</fullName>
    </submittedName>
</protein>
<dbReference type="InterPro" id="IPR037185">
    <property type="entry name" value="EmrE-like"/>
</dbReference>
<feature type="transmembrane region" description="Helical" evidence="1">
    <location>
        <begin position="6"/>
        <end position="24"/>
    </location>
</feature>
<dbReference type="Proteomes" id="UP000238823">
    <property type="component" value="Unassembled WGS sequence"/>
</dbReference>
<reference evidence="3 4" key="1">
    <citation type="submission" date="2018-03" db="EMBL/GenBank/DDBJ databases">
        <title>Draft Genome Sequences of the Obligatory Marine Myxobacteria Enhygromyxa salina SWB007.</title>
        <authorList>
            <person name="Poehlein A."/>
            <person name="Moghaddam J.A."/>
            <person name="Harms H."/>
            <person name="Alanjari M."/>
            <person name="Koenig G.M."/>
            <person name="Daniel R."/>
            <person name="Schaeberle T.F."/>
        </authorList>
    </citation>
    <scope>NUCLEOTIDE SEQUENCE [LARGE SCALE GENOMIC DNA]</scope>
    <source>
        <strain evidence="3 4">SWB007</strain>
    </source>
</reference>
<dbReference type="PANTHER" id="PTHR22911">
    <property type="entry name" value="ACYL-MALONYL CONDENSING ENZYME-RELATED"/>
    <property type="match status" value="1"/>
</dbReference>
<feature type="transmembrane region" description="Helical" evidence="1">
    <location>
        <begin position="236"/>
        <end position="259"/>
    </location>
</feature>
<organism evidence="3 4">
    <name type="scientific">Enhygromyxa salina</name>
    <dbReference type="NCBI Taxonomy" id="215803"/>
    <lineage>
        <taxon>Bacteria</taxon>
        <taxon>Pseudomonadati</taxon>
        <taxon>Myxococcota</taxon>
        <taxon>Polyangia</taxon>
        <taxon>Nannocystales</taxon>
        <taxon>Nannocystaceae</taxon>
        <taxon>Enhygromyxa</taxon>
    </lineage>
</organism>
<dbReference type="Pfam" id="PF00892">
    <property type="entry name" value="EamA"/>
    <property type="match status" value="2"/>
</dbReference>
<dbReference type="PANTHER" id="PTHR22911:SF137">
    <property type="entry name" value="SOLUTE CARRIER FAMILY 35 MEMBER G2-RELATED"/>
    <property type="match status" value="1"/>
</dbReference>
<dbReference type="RefSeq" id="WP_106093623.1">
    <property type="nucleotide sequence ID" value="NZ_PVNL01000134.1"/>
</dbReference>
<name>A0A2S9XV37_9BACT</name>
<keyword evidence="1" id="KW-0472">Membrane</keyword>
<dbReference type="GO" id="GO:0016020">
    <property type="term" value="C:membrane"/>
    <property type="evidence" value="ECO:0007669"/>
    <property type="project" value="InterPro"/>
</dbReference>
<gene>
    <name evidence="3" type="ORF">ENSA7_68060</name>
</gene>
<dbReference type="AlphaFoldDB" id="A0A2S9XV37"/>
<dbReference type="InterPro" id="IPR000620">
    <property type="entry name" value="EamA_dom"/>
</dbReference>
<keyword evidence="1" id="KW-0812">Transmembrane</keyword>
<feature type="transmembrane region" description="Helical" evidence="1">
    <location>
        <begin position="69"/>
        <end position="91"/>
    </location>
</feature>
<evidence type="ECO:0000313" key="4">
    <source>
        <dbReference type="Proteomes" id="UP000238823"/>
    </source>
</evidence>
<dbReference type="OrthoDB" id="161804at2"/>
<sequence>MIERAGELAALGTAGCWVITALSFESAGKRIGSLSLNLLRLCMALVPLMLWGVVTRGHALPLDIEVDAWGWLGLSALIGFVIGDLCLFRALVLIGPRLSTLVMASVPVWTTLFGLVFLDERLGARELVGIGLTVSGIGWAVLQRQPNKPASAVPVAAPEGPISLRLRFINSGVALALVGALGQAGGLVLSKHGMADHDPFAATQIRVITAIVGFAAVITFAGWWPRVRLAIRDRQAMGATAIGAVFGPFLGVGLSLLAVQLAATGVAASLMATTPILMLPITWLRGERFGWAGALGAMIAVGGVAILLW</sequence>
<feature type="domain" description="EamA" evidence="2">
    <location>
        <begin position="5"/>
        <end position="139"/>
    </location>
</feature>
<keyword evidence="1" id="KW-1133">Transmembrane helix</keyword>
<feature type="transmembrane region" description="Helical" evidence="1">
    <location>
        <begin position="124"/>
        <end position="142"/>
    </location>
</feature>
<feature type="transmembrane region" description="Helical" evidence="1">
    <location>
        <begin position="265"/>
        <end position="284"/>
    </location>
</feature>
<accession>A0A2S9XV37</accession>
<feature type="transmembrane region" description="Helical" evidence="1">
    <location>
        <begin position="98"/>
        <end position="118"/>
    </location>
</feature>
<dbReference type="SUPFAM" id="SSF103481">
    <property type="entry name" value="Multidrug resistance efflux transporter EmrE"/>
    <property type="match status" value="2"/>
</dbReference>
<evidence type="ECO:0000259" key="2">
    <source>
        <dbReference type="Pfam" id="PF00892"/>
    </source>
</evidence>
<feature type="transmembrane region" description="Helical" evidence="1">
    <location>
        <begin position="201"/>
        <end position="224"/>
    </location>
</feature>
<proteinExistence type="predicted"/>
<feature type="transmembrane region" description="Helical" evidence="1">
    <location>
        <begin position="291"/>
        <end position="308"/>
    </location>
</feature>
<evidence type="ECO:0000256" key="1">
    <source>
        <dbReference type="SAM" id="Phobius"/>
    </source>
</evidence>
<feature type="domain" description="EamA" evidence="2">
    <location>
        <begin position="171"/>
        <end position="308"/>
    </location>
</feature>
<feature type="transmembrane region" description="Helical" evidence="1">
    <location>
        <begin position="36"/>
        <end position="54"/>
    </location>
</feature>
<dbReference type="EMBL" id="PVNL01000134">
    <property type="protein sequence ID" value="PRP96736.1"/>
    <property type="molecule type" value="Genomic_DNA"/>
</dbReference>